<keyword evidence="2" id="KW-1185">Reference proteome</keyword>
<gene>
    <name evidence="1" type="ORF">ACFSQP_11035</name>
</gene>
<dbReference type="EMBL" id="JBHULS010000005">
    <property type="protein sequence ID" value="MFD2552352.1"/>
    <property type="molecule type" value="Genomic_DNA"/>
</dbReference>
<protein>
    <submittedName>
        <fullName evidence="1">Delta-aminolevulinic acid dehydratase</fullName>
    </submittedName>
</protein>
<reference evidence="2" key="1">
    <citation type="journal article" date="2019" name="Int. J. Syst. Evol. Microbiol.">
        <title>The Global Catalogue of Microorganisms (GCM) 10K type strain sequencing project: providing services to taxonomists for standard genome sequencing and annotation.</title>
        <authorList>
            <consortium name="The Broad Institute Genomics Platform"/>
            <consortium name="The Broad Institute Genome Sequencing Center for Infectious Disease"/>
            <person name="Wu L."/>
            <person name="Ma J."/>
        </authorList>
    </citation>
    <scope>NUCLEOTIDE SEQUENCE [LARGE SCALE GENOMIC DNA]</scope>
    <source>
        <strain evidence="2">KCTC 42587</strain>
    </source>
</reference>
<proteinExistence type="predicted"/>
<name>A0ABW5KTQ6_9FLAO</name>
<evidence type="ECO:0000313" key="1">
    <source>
        <dbReference type="EMBL" id="MFD2552352.1"/>
    </source>
</evidence>
<dbReference type="RefSeq" id="WP_376894392.1">
    <property type="nucleotide sequence ID" value="NZ_JBHULS010000005.1"/>
</dbReference>
<dbReference type="Proteomes" id="UP001597472">
    <property type="component" value="Unassembled WGS sequence"/>
</dbReference>
<comment type="caution">
    <text evidence="1">The sequence shown here is derived from an EMBL/GenBank/DDBJ whole genome shotgun (WGS) entry which is preliminary data.</text>
</comment>
<dbReference type="Gene3D" id="1.50.10.20">
    <property type="match status" value="1"/>
</dbReference>
<accession>A0ABW5KTQ6</accession>
<evidence type="ECO:0000313" key="2">
    <source>
        <dbReference type="Proteomes" id="UP001597472"/>
    </source>
</evidence>
<dbReference type="InterPro" id="IPR008928">
    <property type="entry name" value="6-hairpin_glycosidase_sf"/>
</dbReference>
<organism evidence="1 2">
    <name type="scientific">Bizionia sediminis</name>
    <dbReference type="NCBI Taxonomy" id="1737064"/>
    <lineage>
        <taxon>Bacteria</taxon>
        <taxon>Pseudomonadati</taxon>
        <taxon>Bacteroidota</taxon>
        <taxon>Flavobacteriia</taxon>
        <taxon>Flavobacteriales</taxon>
        <taxon>Flavobacteriaceae</taxon>
        <taxon>Bizionia</taxon>
    </lineage>
</organism>
<dbReference type="InterPro" id="IPR012341">
    <property type="entry name" value="6hp_glycosidase-like_sf"/>
</dbReference>
<dbReference type="Gene3D" id="1.50.10.10">
    <property type="match status" value="1"/>
</dbReference>
<sequence length="400" mass="45831">MPFNLITSFNKLKSYCEAENFAGWDPYDGLNSKVFKATPLKHWDLARLAWIQGFKRSPINFRKLLLVPKEHNAKGIGLFLNGYCNLYKLAEQGDTTFGAKEDILKYINELAELLLEMQNKDYSGACWGYNFDWQARRLFLFPAHTPTVVATSFCVTALLHAYEITKTKTYLDTALSAGNFILNDLNRTPYKSGFLFSYSPLNGNNTVFNASLLGAKVLSQLYSYNKNETYKATAETAVRAGVEAQNKDGSWIYGMLPVQSWIDSFHTGYNLDAIQTYQDKTGDTQFQESITKGFNYYIANFFLDDGTPKYYHNKTYPIDIHCPGQLFVNLAIHKKYPEHQALATSVSNWVITNMQNRNGYFYYQLKKGMSSKIPYMRWSNAFMFNALSYLILEQHAVQNT</sequence>
<dbReference type="SUPFAM" id="SSF48208">
    <property type="entry name" value="Six-hairpin glycosidases"/>
    <property type="match status" value="1"/>
</dbReference>